<reference evidence="3" key="1">
    <citation type="submission" date="2022-11" db="UniProtKB">
        <authorList>
            <consortium name="WormBaseParasite"/>
        </authorList>
    </citation>
    <scope>IDENTIFICATION</scope>
</reference>
<keyword evidence="2" id="KW-1185">Reference proteome</keyword>
<sequence length="146" mass="17195">MFYNNSKRFLVFLLTLKRASITLLLLQLAFYYYSGEYSNRNLDTYELIRLNHAFWTRGNRFMCIIHIFTISMLSILRFVLANLDETSTASPKFLSQLFYYVLLIMCFTDNSLLFLYILRCNLNKVHYAVNVHEWRMNGVISAASAA</sequence>
<keyword evidence="1" id="KW-0812">Transmembrane</keyword>
<keyword evidence="1" id="KW-1133">Transmembrane helix</keyword>
<organism evidence="2 3">
    <name type="scientific">Ditylenchus dipsaci</name>
    <dbReference type="NCBI Taxonomy" id="166011"/>
    <lineage>
        <taxon>Eukaryota</taxon>
        <taxon>Metazoa</taxon>
        <taxon>Ecdysozoa</taxon>
        <taxon>Nematoda</taxon>
        <taxon>Chromadorea</taxon>
        <taxon>Rhabditida</taxon>
        <taxon>Tylenchina</taxon>
        <taxon>Tylenchomorpha</taxon>
        <taxon>Sphaerularioidea</taxon>
        <taxon>Anguinidae</taxon>
        <taxon>Anguininae</taxon>
        <taxon>Ditylenchus</taxon>
    </lineage>
</organism>
<protein>
    <submittedName>
        <fullName evidence="3">Serpentine receptor class gamma</fullName>
    </submittedName>
</protein>
<dbReference type="Proteomes" id="UP000887574">
    <property type="component" value="Unplaced"/>
</dbReference>
<feature type="transmembrane region" description="Helical" evidence="1">
    <location>
        <begin position="9"/>
        <end position="34"/>
    </location>
</feature>
<evidence type="ECO:0000313" key="2">
    <source>
        <dbReference type="Proteomes" id="UP000887574"/>
    </source>
</evidence>
<evidence type="ECO:0000256" key="1">
    <source>
        <dbReference type="SAM" id="Phobius"/>
    </source>
</evidence>
<name>A0A915EFF2_9BILA</name>
<proteinExistence type="predicted"/>
<feature type="transmembrane region" description="Helical" evidence="1">
    <location>
        <begin position="97"/>
        <end position="118"/>
    </location>
</feature>
<dbReference type="WBParaSite" id="jg6108">
    <property type="protein sequence ID" value="jg6108"/>
    <property type="gene ID" value="jg6108"/>
</dbReference>
<dbReference type="AlphaFoldDB" id="A0A915EFF2"/>
<keyword evidence="1" id="KW-0472">Membrane</keyword>
<accession>A0A915EFF2</accession>
<evidence type="ECO:0000313" key="3">
    <source>
        <dbReference type="WBParaSite" id="jg6108"/>
    </source>
</evidence>
<feature type="transmembrane region" description="Helical" evidence="1">
    <location>
        <begin position="54"/>
        <end position="76"/>
    </location>
</feature>